<feature type="chain" id="PRO_5019512826" evidence="5">
    <location>
        <begin position="17"/>
        <end position="947"/>
    </location>
</feature>
<dbReference type="GO" id="GO:0016787">
    <property type="term" value="F:hydrolase activity"/>
    <property type="evidence" value="ECO:0007669"/>
    <property type="project" value="UniProtKB-KW"/>
</dbReference>
<dbReference type="Gene3D" id="3.90.730.10">
    <property type="entry name" value="Ribonuclease T2-like"/>
    <property type="match status" value="1"/>
</dbReference>
<evidence type="ECO:0000256" key="1">
    <source>
        <dbReference type="ARBA" id="ARBA00007469"/>
    </source>
</evidence>
<feature type="signal peptide" evidence="5">
    <location>
        <begin position="1"/>
        <end position="16"/>
    </location>
</feature>
<keyword evidence="7" id="KW-1185">Reference proteome</keyword>
<dbReference type="SUPFAM" id="SSF55895">
    <property type="entry name" value="Ribonuclease Rh-like"/>
    <property type="match status" value="2"/>
</dbReference>
<evidence type="ECO:0000313" key="7">
    <source>
        <dbReference type="Proteomes" id="UP000288716"/>
    </source>
</evidence>
<dbReference type="GO" id="GO:0006401">
    <property type="term" value="P:RNA catabolic process"/>
    <property type="evidence" value="ECO:0007669"/>
    <property type="project" value="TreeGrafter"/>
</dbReference>
<evidence type="ECO:0000256" key="2">
    <source>
        <dbReference type="ARBA" id="ARBA00022801"/>
    </source>
</evidence>
<dbReference type="OrthoDB" id="435754at2759"/>
<evidence type="ECO:0000256" key="3">
    <source>
        <dbReference type="ARBA" id="ARBA00023239"/>
    </source>
</evidence>
<keyword evidence="2" id="KW-0378">Hydrolase</keyword>
<dbReference type="GO" id="GO:0003723">
    <property type="term" value="F:RNA binding"/>
    <property type="evidence" value="ECO:0007669"/>
    <property type="project" value="InterPro"/>
</dbReference>
<evidence type="ECO:0000256" key="4">
    <source>
        <dbReference type="RuleBase" id="RU004328"/>
    </source>
</evidence>
<dbReference type="Pfam" id="PF00445">
    <property type="entry name" value="Ribonuclease_T2"/>
    <property type="match status" value="1"/>
</dbReference>
<protein>
    <submittedName>
        <fullName evidence="6">Uncharacterized protein</fullName>
    </submittedName>
</protein>
<name>A0A443SJ16_9ACAR</name>
<dbReference type="AlphaFoldDB" id="A0A443SJ16"/>
<sequence length="947" mass="112894">MKWIFVLLLFVPFCQCAESLEPHRSAQIHESEEIYSIQQEMSVIAINKNGMENFLLSTYASSNLYPLPCFDEPEIAPGHEHFLFKHDWRLPVEWRNPVHKPVPQNVQEDIFNAAALLHFHGYDELMPTYAPKYLQRYYPIEVDDTIFPEAAEGDREQPKLSKTNSRNLFVELLIRNLGQYLSILPIRLREEGENPWRVPSRMICSVKMHESDALYFETPFLVRETRRPYISFFYEVDAHRVYTWLPFIDSVTNATFVVQVWVMNPVEYHNILYKFYTQRLMKAKHNVNKFLNVQVEDYKLEYVSMNEDYKLPMYVIDPRFIRNAPELEDENFLAFKGPLAFDLTLIVKDRFMFIQTVEHEIAIESENKNVKVEFALFPYFNREKQRGEWYRSQIGVLNDFREFFVLPFALGSVSKYVAYIHFDKYGRYYAWIPFTDQKSGKPSLIQVSVQRSQKFAQLGTTEQLFATYGYYVREYIEYLNEPKTPGIKDRRLETTGDYLNLVIAYVPTTCLQQVRDRKWLLSENCESDKWVIHGLWQDDFHIHGKGRRTLCVFRNAWRPGTRIVKTENEVPEGYRNMTQRLSAAFKNDVAYWDYQWCAHGNFMLQENGDPRFENAWDYFETALRLYASLGFEAKINMLQRDNINLQPEYIWTNVYNSFQPPLPAVHATRLHGTNLIAGVNELVFCFDYTTEERVECSNKTKIGAASPVIKNFYYPQTYRSNFDYVCLVLRMTLRRPFLKIKEMIPSFYYYFVHQHYRNERNFLIDAFEQQMLHDTRYVRLLDDLETYWYIQPEYLLQDLKVIFKFSGLVLYQMKKRIQNPMDYFSLVTRIYKNLTRFIDPKVDSLFGYKLGDDVMPEEFKSRFIEANNLSKDKPNVILFCKELPDKSLYFKEILICYSADTSKVISCPIHEYYSRSLEPNEAQKRNIECRNKFRIPRTVEEQQDDEY</sequence>
<evidence type="ECO:0000313" key="6">
    <source>
        <dbReference type="EMBL" id="RWS27516.1"/>
    </source>
</evidence>
<keyword evidence="3" id="KW-0456">Lyase</keyword>
<dbReference type="PANTHER" id="PTHR11240:SF75">
    <property type="entry name" value="RIBONUCLEASE 3"/>
    <property type="match status" value="1"/>
</dbReference>
<dbReference type="InterPro" id="IPR001568">
    <property type="entry name" value="RNase_T2-like"/>
</dbReference>
<dbReference type="GO" id="GO:0005576">
    <property type="term" value="C:extracellular region"/>
    <property type="evidence" value="ECO:0007669"/>
    <property type="project" value="TreeGrafter"/>
</dbReference>
<dbReference type="PANTHER" id="PTHR11240">
    <property type="entry name" value="RIBONUCLEASE T2"/>
    <property type="match status" value="1"/>
</dbReference>
<comment type="caution">
    <text evidence="6">The sequence shown here is derived from an EMBL/GenBank/DDBJ whole genome shotgun (WGS) entry which is preliminary data.</text>
</comment>
<keyword evidence="5" id="KW-0732">Signal</keyword>
<accession>A0A443SJ16</accession>
<dbReference type="VEuPathDB" id="VectorBase:LDEU004524"/>
<dbReference type="Proteomes" id="UP000288716">
    <property type="component" value="Unassembled WGS sequence"/>
</dbReference>
<evidence type="ECO:0000256" key="5">
    <source>
        <dbReference type="SAM" id="SignalP"/>
    </source>
</evidence>
<dbReference type="GO" id="GO:0033897">
    <property type="term" value="F:ribonuclease T2 activity"/>
    <property type="evidence" value="ECO:0007669"/>
    <property type="project" value="InterPro"/>
</dbReference>
<dbReference type="EMBL" id="NCKV01001962">
    <property type="protein sequence ID" value="RWS27516.1"/>
    <property type="molecule type" value="Genomic_DNA"/>
</dbReference>
<gene>
    <name evidence="6" type="ORF">B4U80_12862</name>
</gene>
<proteinExistence type="inferred from homology"/>
<reference evidence="6 7" key="1">
    <citation type="journal article" date="2018" name="Gigascience">
        <title>Genomes of trombidid mites reveal novel predicted allergens and laterally-transferred genes associated with secondary metabolism.</title>
        <authorList>
            <person name="Dong X."/>
            <person name="Chaisiri K."/>
            <person name="Xia D."/>
            <person name="Armstrong S.D."/>
            <person name="Fang Y."/>
            <person name="Donnelly M.J."/>
            <person name="Kadowaki T."/>
            <person name="McGarry J.W."/>
            <person name="Darby A.C."/>
            <person name="Makepeace B.L."/>
        </authorList>
    </citation>
    <scope>NUCLEOTIDE SEQUENCE [LARGE SCALE GENOMIC DNA]</scope>
    <source>
        <strain evidence="6">UoL-UT</strain>
    </source>
</reference>
<organism evidence="6 7">
    <name type="scientific">Leptotrombidium deliense</name>
    <dbReference type="NCBI Taxonomy" id="299467"/>
    <lineage>
        <taxon>Eukaryota</taxon>
        <taxon>Metazoa</taxon>
        <taxon>Ecdysozoa</taxon>
        <taxon>Arthropoda</taxon>
        <taxon>Chelicerata</taxon>
        <taxon>Arachnida</taxon>
        <taxon>Acari</taxon>
        <taxon>Acariformes</taxon>
        <taxon>Trombidiformes</taxon>
        <taxon>Prostigmata</taxon>
        <taxon>Anystina</taxon>
        <taxon>Parasitengona</taxon>
        <taxon>Trombiculoidea</taxon>
        <taxon>Trombiculidae</taxon>
        <taxon>Leptotrombidium</taxon>
    </lineage>
</organism>
<comment type="similarity">
    <text evidence="1 4">Belongs to the RNase T2 family.</text>
</comment>
<dbReference type="InterPro" id="IPR036430">
    <property type="entry name" value="RNase_T2-like_sf"/>
</dbReference>